<proteinExistence type="predicted"/>
<feature type="compositionally biased region" description="Basic and acidic residues" evidence="1">
    <location>
        <begin position="48"/>
        <end position="68"/>
    </location>
</feature>
<reference evidence="3" key="1">
    <citation type="journal article" date="2019" name="Int. J. Syst. Evol. Microbiol.">
        <title>The Global Catalogue of Microorganisms (GCM) 10K type strain sequencing project: providing services to taxonomists for standard genome sequencing and annotation.</title>
        <authorList>
            <consortium name="The Broad Institute Genomics Platform"/>
            <consortium name="The Broad Institute Genome Sequencing Center for Infectious Disease"/>
            <person name="Wu L."/>
            <person name="Ma J."/>
        </authorList>
    </citation>
    <scope>NUCLEOTIDE SEQUENCE [LARGE SCALE GENOMIC DNA]</scope>
    <source>
        <strain evidence="3">CGMCC 4.1467</strain>
    </source>
</reference>
<organism evidence="2 3">
    <name type="scientific">Haloferula chungangensis</name>
    <dbReference type="NCBI Taxonomy" id="1048331"/>
    <lineage>
        <taxon>Bacteria</taxon>
        <taxon>Pseudomonadati</taxon>
        <taxon>Verrucomicrobiota</taxon>
        <taxon>Verrucomicrobiia</taxon>
        <taxon>Verrucomicrobiales</taxon>
        <taxon>Verrucomicrobiaceae</taxon>
        <taxon>Haloferula</taxon>
    </lineage>
</organism>
<dbReference type="EMBL" id="JBHTBS010000003">
    <property type="protein sequence ID" value="MFC7337281.1"/>
    <property type="molecule type" value="Genomic_DNA"/>
</dbReference>
<evidence type="ECO:0000313" key="3">
    <source>
        <dbReference type="Proteomes" id="UP001596472"/>
    </source>
</evidence>
<protein>
    <submittedName>
        <fullName evidence="2">Uncharacterized protein</fullName>
    </submittedName>
</protein>
<evidence type="ECO:0000313" key="2">
    <source>
        <dbReference type="EMBL" id="MFC7337281.1"/>
    </source>
</evidence>
<dbReference type="Proteomes" id="UP001596472">
    <property type="component" value="Unassembled WGS sequence"/>
</dbReference>
<evidence type="ECO:0000256" key="1">
    <source>
        <dbReference type="SAM" id="MobiDB-lite"/>
    </source>
</evidence>
<sequence length="245" mass="26419">METANAKLAKNTTLDRARQSLESLIAMKDKLMSLGMGNLATGRNNRKAKAELGQLERKLTSPDPKETSKPTPAEEEEPVLDELQPDTSEISPPRSQPEKAPSLAAGARARYLEASKISAAMHTAAKAEASARQAVLTSAKTGDLVACLSDATLTSMERGTVTKELARRKTLPGGDDEVAEAFAAQHALRPKARKPLLTWDTSFPALVIEKGSNASREELSRAMASDETTPAQRYKLAAEINRRAR</sequence>
<dbReference type="RefSeq" id="WP_379711424.1">
    <property type="nucleotide sequence ID" value="NZ_JBHTBS010000003.1"/>
</dbReference>
<accession>A0ABW2L866</accession>
<gene>
    <name evidence="2" type="ORF">ACFQY0_08855</name>
</gene>
<keyword evidence="3" id="KW-1185">Reference proteome</keyword>
<feature type="compositionally biased region" description="Acidic residues" evidence="1">
    <location>
        <begin position="73"/>
        <end position="84"/>
    </location>
</feature>
<name>A0ABW2L866_9BACT</name>
<feature type="region of interest" description="Disordered" evidence="1">
    <location>
        <begin position="36"/>
        <end position="106"/>
    </location>
</feature>
<comment type="caution">
    <text evidence="2">The sequence shown here is derived from an EMBL/GenBank/DDBJ whole genome shotgun (WGS) entry which is preliminary data.</text>
</comment>